<dbReference type="SUPFAM" id="SSF109709">
    <property type="entry name" value="KorB DNA-binding domain-like"/>
    <property type="match status" value="1"/>
</dbReference>
<dbReference type="AlphaFoldDB" id="A0A241XR78"/>
<protein>
    <submittedName>
        <fullName evidence="2">Uncharacterized protein</fullName>
    </submittedName>
</protein>
<dbReference type="Gene3D" id="1.10.10.2830">
    <property type="match status" value="1"/>
</dbReference>
<dbReference type="RefSeq" id="WP_065085873.1">
    <property type="nucleotide sequence ID" value="NZ_NFFZ01000004.1"/>
</dbReference>
<name>A0A241XR78_PSEAI</name>
<reference evidence="2 3" key="1">
    <citation type="submission" date="2017-05" db="EMBL/GenBank/DDBJ databases">
        <authorList>
            <person name="Song R."/>
            <person name="Chenine A.L."/>
            <person name="Ruprecht R.M."/>
        </authorList>
    </citation>
    <scope>NUCLEOTIDE SEQUENCE [LARGE SCALE GENOMIC DNA]</scope>
    <source>
        <strain evidence="2 3">S567_C10_BS</strain>
    </source>
</reference>
<dbReference type="EMBL" id="NFFZ01000004">
    <property type="protein sequence ID" value="OTI63003.1"/>
    <property type="molecule type" value="Genomic_DNA"/>
</dbReference>
<evidence type="ECO:0000313" key="3">
    <source>
        <dbReference type="Proteomes" id="UP000194857"/>
    </source>
</evidence>
<gene>
    <name evidence="2" type="ORF">CAZ10_09145</name>
</gene>
<evidence type="ECO:0000256" key="1">
    <source>
        <dbReference type="SAM" id="MobiDB-lite"/>
    </source>
</evidence>
<dbReference type="Gene3D" id="3.90.1530.10">
    <property type="entry name" value="Conserved hypothetical protein from pyrococcus furiosus pfu- 392566-001, ParB domain"/>
    <property type="match status" value="1"/>
</dbReference>
<sequence>MSNQEVILKQSAIPPAEFNFDLLLGGIKSAMEGVKSRDLWMISTEDIEKLHVLEGLNVRIKDKALQEHIRDLANKMKAEGFKASKPLEVIVLEEGGESRLVVTDGHCRLAAVKIAIEEGAEIKQIPCIALPSKGTSLQDLVAGLVTNNTGKPLTTYETALVCKRLFSYGWKEAQIAERLAFGEAYVNMLLELVSAPLSIITMVQNGEVAATFAVEMMRKHRGKAVEILRQGLTSAKASGKSRVTSSYLPGAALQKLVKRQASSLYEAAKSITQDPGYKRLSKDTRTKLDQLLADIAEREIALDEKLKKKGAVEPGKETERQTRRP</sequence>
<dbReference type="Proteomes" id="UP000194857">
    <property type="component" value="Unassembled WGS sequence"/>
</dbReference>
<feature type="region of interest" description="Disordered" evidence="1">
    <location>
        <begin position="306"/>
        <end position="325"/>
    </location>
</feature>
<organism evidence="2 3">
    <name type="scientific">Pseudomonas aeruginosa</name>
    <dbReference type="NCBI Taxonomy" id="287"/>
    <lineage>
        <taxon>Bacteria</taxon>
        <taxon>Pseudomonadati</taxon>
        <taxon>Pseudomonadota</taxon>
        <taxon>Gammaproteobacteria</taxon>
        <taxon>Pseudomonadales</taxon>
        <taxon>Pseudomonadaceae</taxon>
        <taxon>Pseudomonas</taxon>
    </lineage>
</organism>
<evidence type="ECO:0000313" key="2">
    <source>
        <dbReference type="EMBL" id="OTI63003.1"/>
    </source>
</evidence>
<proteinExistence type="predicted"/>
<accession>A0A241XR78</accession>
<comment type="caution">
    <text evidence="2">The sequence shown here is derived from an EMBL/GenBank/DDBJ whole genome shotgun (WGS) entry which is preliminary data.</text>
</comment>